<gene>
    <name evidence="2" type="ORF">E2C01_054770</name>
</gene>
<feature type="transmembrane region" description="Helical" evidence="1">
    <location>
        <begin position="36"/>
        <end position="56"/>
    </location>
</feature>
<keyword evidence="1" id="KW-1133">Transmembrane helix</keyword>
<evidence type="ECO:0000313" key="2">
    <source>
        <dbReference type="EMBL" id="MPC60714.1"/>
    </source>
</evidence>
<dbReference type="AlphaFoldDB" id="A0A5B7GVW9"/>
<keyword evidence="1" id="KW-0472">Membrane</keyword>
<dbReference type="EMBL" id="VSRR010017817">
    <property type="protein sequence ID" value="MPC60714.1"/>
    <property type="molecule type" value="Genomic_DNA"/>
</dbReference>
<evidence type="ECO:0000256" key="1">
    <source>
        <dbReference type="SAM" id="Phobius"/>
    </source>
</evidence>
<name>A0A5B7GVW9_PORTR</name>
<comment type="caution">
    <text evidence="2">The sequence shown here is derived from an EMBL/GenBank/DDBJ whole genome shotgun (WGS) entry which is preliminary data.</text>
</comment>
<dbReference type="Proteomes" id="UP000324222">
    <property type="component" value="Unassembled WGS sequence"/>
</dbReference>
<keyword evidence="3" id="KW-1185">Reference proteome</keyword>
<sequence length="97" mass="11648">MVLDSARALIFPSPERVNWFLSMAQSFLEDRIPTVFLWRSLLVGVLFWGTLISRLWSPQEQRFTSTTLRLWLFFGLHSHFSRNCRARWCLSWQTIRQ</sequence>
<reference evidence="2 3" key="1">
    <citation type="submission" date="2019-05" db="EMBL/GenBank/DDBJ databases">
        <title>Another draft genome of Portunus trituberculatus and its Hox gene families provides insights of decapod evolution.</title>
        <authorList>
            <person name="Jeong J.-H."/>
            <person name="Song I."/>
            <person name="Kim S."/>
            <person name="Choi T."/>
            <person name="Kim D."/>
            <person name="Ryu S."/>
            <person name="Kim W."/>
        </authorList>
    </citation>
    <scope>NUCLEOTIDE SEQUENCE [LARGE SCALE GENOMIC DNA]</scope>
    <source>
        <tissue evidence="2">Muscle</tissue>
    </source>
</reference>
<organism evidence="2 3">
    <name type="scientific">Portunus trituberculatus</name>
    <name type="common">Swimming crab</name>
    <name type="synonym">Neptunus trituberculatus</name>
    <dbReference type="NCBI Taxonomy" id="210409"/>
    <lineage>
        <taxon>Eukaryota</taxon>
        <taxon>Metazoa</taxon>
        <taxon>Ecdysozoa</taxon>
        <taxon>Arthropoda</taxon>
        <taxon>Crustacea</taxon>
        <taxon>Multicrustacea</taxon>
        <taxon>Malacostraca</taxon>
        <taxon>Eumalacostraca</taxon>
        <taxon>Eucarida</taxon>
        <taxon>Decapoda</taxon>
        <taxon>Pleocyemata</taxon>
        <taxon>Brachyura</taxon>
        <taxon>Eubrachyura</taxon>
        <taxon>Portunoidea</taxon>
        <taxon>Portunidae</taxon>
        <taxon>Portuninae</taxon>
        <taxon>Portunus</taxon>
    </lineage>
</organism>
<evidence type="ECO:0000313" key="3">
    <source>
        <dbReference type="Proteomes" id="UP000324222"/>
    </source>
</evidence>
<accession>A0A5B7GVW9</accession>
<protein>
    <submittedName>
        <fullName evidence="2">Uncharacterized protein</fullName>
    </submittedName>
</protein>
<keyword evidence="1" id="KW-0812">Transmembrane</keyword>
<proteinExistence type="predicted"/>